<reference evidence="2" key="1">
    <citation type="submission" date="2022-11" db="UniProtKB">
        <authorList>
            <consortium name="EnsemblMetazoa"/>
        </authorList>
    </citation>
    <scope>IDENTIFICATION</scope>
</reference>
<dbReference type="RefSeq" id="XP_038054300.1">
    <property type="nucleotide sequence ID" value="XM_038198372.1"/>
</dbReference>
<keyword evidence="3" id="KW-1185">Reference proteome</keyword>
<dbReference type="PROSITE" id="PS51257">
    <property type="entry name" value="PROKAR_LIPOPROTEIN"/>
    <property type="match status" value="1"/>
</dbReference>
<evidence type="ECO:0000313" key="3">
    <source>
        <dbReference type="Proteomes" id="UP000887568"/>
    </source>
</evidence>
<dbReference type="Proteomes" id="UP000887568">
    <property type="component" value="Unplaced"/>
</dbReference>
<evidence type="ECO:0000256" key="1">
    <source>
        <dbReference type="SAM" id="SignalP"/>
    </source>
</evidence>
<sequence length="81" mass="8966">MKSLTCLVVLMALGCVFAYDVKEDSLRALLEELRGELKVRELKKALETMEEERGVYCGGTFCAQGEQCVTANGGKKVCWDT</sequence>
<accession>A0A913ZSY6</accession>
<organism evidence="2 3">
    <name type="scientific">Patiria miniata</name>
    <name type="common">Bat star</name>
    <name type="synonym">Asterina miniata</name>
    <dbReference type="NCBI Taxonomy" id="46514"/>
    <lineage>
        <taxon>Eukaryota</taxon>
        <taxon>Metazoa</taxon>
        <taxon>Echinodermata</taxon>
        <taxon>Eleutherozoa</taxon>
        <taxon>Asterozoa</taxon>
        <taxon>Asteroidea</taxon>
        <taxon>Valvatacea</taxon>
        <taxon>Valvatida</taxon>
        <taxon>Asterinidae</taxon>
        <taxon>Patiria</taxon>
    </lineage>
</organism>
<name>A0A913ZSY6_PATMI</name>
<dbReference type="EnsemblMetazoa" id="XM_038198372.1">
    <property type="protein sequence ID" value="XP_038054300.1"/>
    <property type="gene ID" value="LOC119726619"/>
</dbReference>
<keyword evidence="1" id="KW-0732">Signal</keyword>
<dbReference type="AlphaFoldDB" id="A0A913ZSY6"/>
<dbReference type="EnsemblMetazoa" id="XM_038198371.1">
    <property type="protein sequence ID" value="XP_038054299.1"/>
    <property type="gene ID" value="LOC119726619"/>
</dbReference>
<proteinExistence type="predicted"/>
<evidence type="ECO:0000313" key="2">
    <source>
        <dbReference type="EnsemblMetazoa" id="XP_038054300.1"/>
    </source>
</evidence>
<dbReference type="OrthoDB" id="5988333at2759"/>
<dbReference type="RefSeq" id="XP_038054299.1">
    <property type="nucleotide sequence ID" value="XM_038198371.1"/>
</dbReference>
<protein>
    <submittedName>
        <fullName evidence="2">Uncharacterized protein</fullName>
    </submittedName>
</protein>
<dbReference type="GeneID" id="119726619"/>
<feature type="chain" id="PRO_5038275636" evidence="1">
    <location>
        <begin position="19"/>
        <end position="81"/>
    </location>
</feature>
<feature type="signal peptide" evidence="1">
    <location>
        <begin position="1"/>
        <end position="18"/>
    </location>
</feature>